<feature type="transmembrane region" description="Helical" evidence="1">
    <location>
        <begin position="397"/>
        <end position="419"/>
    </location>
</feature>
<evidence type="ECO:0000256" key="1">
    <source>
        <dbReference type="SAM" id="Phobius"/>
    </source>
</evidence>
<feature type="transmembrane region" description="Helical" evidence="1">
    <location>
        <begin position="299"/>
        <end position="319"/>
    </location>
</feature>
<feature type="transmembrane region" description="Helical" evidence="1">
    <location>
        <begin position="237"/>
        <end position="260"/>
    </location>
</feature>
<reference evidence="3" key="1">
    <citation type="submission" date="2017-01" db="EMBL/GenBank/DDBJ databases">
        <authorList>
            <person name="Varghese N."/>
            <person name="Submissions S."/>
        </authorList>
    </citation>
    <scope>NUCLEOTIDE SEQUENCE [LARGE SCALE GENOMIC DNA]</scope>
    <source>
        <strain evidence="3">CGMCC 1.7737</strain>
    </source>
</reference>
<feature type="transmembrane region" description="Helical" evidence="1">
    <location>
        <begin position="331"/>
        <end position="349"/>
    </location>
</feature>
<sequence length="458" mass="49581">MIWNMERFRLRTISLLALVFLVAIPAMAGHPPQSVCEPCGEGFGESATWYGERNKLENETATGVEHSTVTVRVYENETAIWTVRNRLTSERTVRYFRNNHDAFTEIAESAEGYSDIHFLSAKIVGSDTAVLRYRSDEQVTETRGDTLRFDGFREIGTKRISDLGADEMTVIGPSGTHITRAPSEATVRGNELELTTYDGDRGNGPFVTFTQSGGVVGEFWSFVSVSETLADDVIRNLLLNVLLPAISLLAFLVGFVWFSGKTVKRDERTAKWLAGIVTALGVLTLCFGFLGIADGGGGFAAGTVIGGSAYTVLALLTFADVRPTLPRIAGGVLLAWGAGVVILFASAIAVNSFLVSRLLALNYYAVNNFMFAAFSSLFLLSMAVVGYAVSDPRYRRIAIALPPTMLAVSLAVARPITYVGTSLDIFYSLVFVGVILVAVTFIGIPAFLLGRMVPVEKS</sequence>
<dbReference type="Proteomes" id="UP000186914">
    <property type="component" value="Unassembled WGS sequence"/>
</dbReference>
<keyword evidence="1" id="KW-1133">Transmembrane helix</keyword>
<name>A0A1N6UZF7_9EURY</name>
<evidence type="ECO:0000313" key="3">
    <source>
        <dbReference type="Proteomes" id="UP000186914"/>
    </source>
</evidence>
<keyword evidence="1" id="KW-0812">Transmembrane</keyword>
<evidence type="ECO:0000313" key="2">
    <source>
        <dbReference type="EMBL" id="SIQ70954.1"/>
    </source>
</evidence>
<proteinExistence type="predicted"/>
<protein>
    <submittedName>
        <fullName evidence="2">Uncharacterized protein</fullName>
    </submittedName>
</protein>
<keyword evidence="3" id="KW-1185">Reference proteome</keyword>
<feature type="transmembrane region" description="Helical" evidence="1">
    <location>
        <begin position="369"/>
        <end position="390"/>
    </location>
</feature>
<accession>A0A1N6UZF7</accession>
<keyword evidence="1" id="KW-0472">Membrane</keyword>
<gene>
    <name evidence="2" type="ORF">SAMN05421858_0155</name>
</gene>
<dbReference type="AlphaFoldDB" id="A0A1N6UZF7"/>
<feature type="transmembrane region" description="Helical" evidence="1">
    <location>
        <begin position="425"/>
        <end position="449"/>
    </location>
</feature>
<organism evidence="2 3">
    <name type="scientific">Haladaptatus litoreus</name>
    <dbReference type="NCBI Taxonomy" id="553468"/>
    <lineage>
        <taxon>Archaea</taxon>
        <taxon>Methanobacteriati</taxon>
        <taxon>Methanobacteriota</taxon>
        <taxon>Stenosarchaea group</taxon>
        <taxon>Halobacteria</taxon>
        <taxon>Halobacteriales</taxon>
        <taxon>Haladaptataceae</taxon>
        <taxon>Haladaptatus</taxon>
    </lineage>
</organism>
<feature type="transmembrane region" description="Helical" evidence="1">
    <location>
        <begin position="272"/>
        <end position="293"/>
    </location>
</feature>
<dbReference type="EMBL" id="FTNO01000001">
    <property type="protein sequence ID" value="SIQ70954.1"/>
    <property type="molecule type" value="Genomic_DNA"/>
</dbReference>